<dbReference type="Proteomes" id="UP001610335">
    <property type="component" value="Unassembled WGS sequence"/>
</dbReference>
<evidence type="ECO:0000313" key="2">
    <source>
        <dbReference type="EMBL" id="KAL2822677.1"/>
    </source>
</evidence>
<comment type="caution">
    <text evidence="2">The sequence shown here is derived from an EMBL/GenBank/DDBJ whole genome shotgun (WGS) entry which is preliminary data.</text>
</comment>
<name>A0ABR4I4X0_9EURO</name>
<keyword evidence="3" id="KW-1185">Reference proteome</keyword>
<feature type="region of interest" description="Disordered" evidence="1">
    <location>
        <begin position="177"/>
        <end position="216"/>
    </location>
</feature>
<proteinExistence type="predicted"/>
<evidence type="ECO:0000313" key="3">
    <source>
        <dbReference type="Proteomes" id="UP001610335"/>
    </source>
</evidence>
<protein>
    <submittedName>
        <fullName evidence="2">Uncharacterized protein</fullName>
    </submittedName>
</protein>
<reference evidence="2 3" key="1">
    <citation type="submission" date="2024-07" db="EMBL/GenBank/DDBJ databases">
        <title>Section-level genome sequencing and comparative genomics of Aspergillus sections Usti and Cavernicolus.</title>
        <authorList>
            <consortium name="Lawrence Berkeley National Laboratory"/>
            <person name="Nybo J.L."/>
            <person name="Vesth T.C."/>
            <person name="Theobald S."/>
            <person name="Frisvad J.C."/>
            <person name="Larsen T.O."/>
            <person name="Kjaerboelling I."/>
            <person name="Rothschild-Mancinelli K."/>
            <person name="Lyhne E.K."/>
            <person name="Kogle M.E."/>
            <person name="Barry K."/>
            <person name="Clum A."/>
            <person name="Na H."/>
            <person name="Ledsgaard L."/>
            <person name="Lin J."/>
            <person name="Lipzen A."/>
            <person name="Kuo A."/>
            <person name="Riley R."/>
            <person name="Mondo S."/>
            <person name="LaButti K."/>
            <person name="Haridas S."/>
            <person name="Pangalinan J."/>
            <person name="Salamov A.A."/>
            <person name="Simmons B.A."/>
            <person name="Magnuson J.K."/>
            <person name="Chen J."/>
            <person name="Drula E."/>
            <person name="Henrissat B."/>
            <person name="Wiebenga A."/>
            <person name="Lubbers R.J."/>
            <person name="Gomes A.C."/>
            <person name="Makela M.R."/>
            <person name="Stajich J."/>
            <person name="Grigoriev I.V."/>
            <person name="Mortensen U.H."/>
            <person name="De vries R.P."/>
            <person name="Baker S.E."/>
            <person name="Andersen M.R."/>
        </authorList>
    </citation>
    <scope>NUCLEOTIDE SEQUENCE [LARGE SCALE GENOMIC DNA]</scope>
    <source>
        <strain evidence="2 3">CBS 600.67</strain>
    </source>
</reference>
<dbReference type="EMBL" id="JBFXLS010000057">
    <property type="protein sequence ID" value="KAL2822677.1"/>
    <property type="molecule type" value="Genomic_DNA"/>
</dbReference>
<gene>
    <name evidence="2" type="ORF">BDW59DRAFT_163659</name>
</gene>
<evidence type="ECO:0000256" key="1">
    <source>
        <dbReference type="SAM" id="MobiDB-lite"/>
    </source>
</evidence>
<accession>A0ABR4I4X0</accession>
<organism evidence="2 3">
    <name type="scientific">Aspergillus cavernicola</name>
    <dbReference type="NCBI Taxonomy" id="176166"/>
    <lineage>
        <taxon>Eukaryota</taxon>
        <taxon>Fungi</taxon>
        <taxon>Dikarya</taxon>
        <taxon>Ascomycota</taxon>
        <taxon>Pezizomycotina</taxon>
        <taxon>Eurotiomycetes</taxon>
        <taxon>Eurotiomycetidae</taxon>
        <taxon>Eurotiales</taxon>
        <taxon>Aspergillaceae</taxon>
        <taxon>Aspergillus</taxon>
        <taxon>Aspergillus subgen. Nidulantes</taxon>
    </lineage>
</organism>
<feature type="compositionally biased region" description="Polar residues" evidence="1">
    <location>
        <begin position="183"/>
        <end position="193"/>
    </location>
</feature>
<sequence length="216" mass="24519">MSTQPPKPMCLKCRSLYLKLQYMLPLSLPLLDSSSSPSPPTNPHSYPVLFTQTIHSYPKRSQIVADYTMAIRLRLAQIYQKRIPFRVSRTGPWCMGHEIDGPAQFPLELAVAMDFPEVVCGHKEMEVVERLFEGFPADGIWWVENPWVGGEFCCFEKFQAGDERSRSVFGRLMGRLRGAPEPKSSNSQISTHLENVAPPPPSWHYTPSEDPTDPRN</sequence>